<evidence type="ECO:0000256" key="2">
    <source>
        <dbReference type="ARBA" id="ARBA00022490"/>
    </source>
</evidence>
<proteinExistence type="inferred from homology"/>
<dbReference type="PANTHER" id="PTHR11451:SF44">
    <property type="entry name" value="THREONINE--TRNA LIGASE, CHLOROPLASTIC_MITOCHONDRIAL 2"/>
    <property type="match status" value="1"/>
</dbReference>
<dbReference type="Gene3D" id="3.30.54.20">
    <property type="match status" value="1"/>
</dbReference>
<sequence>MSKMFRISLPDGSVREMAEGSTPADVAAAIGPGLAKAALAARVNGEVRDIMRPFDGDSELALITARDEKDALELVRHDFAHVLAEAVQKLYPGTQITFGPATDDGFYYDFAPAADRGPFTEEDLPGIEQAMREVIAADEPLIREVWTREDVRDYFARTGESFKAEWVMELPADQTITMYRSGKGEDAWMDLCRGPHLASTGKLDPQAFKLTRVSGAYWRGDPKNPMLSRIYGTAWLNKKQLAEHLTRLEEAAKRDHRKIGQAMDLFHLQAEAHGSVFWHPKGFLIWRQLEAYMRRKLDAAGYLEVKTPQVMDARQWEKSGHWGKYRENMFVIPDEVPNTEDEGPLVSDDAEWMALKPMNCPAHVLIFKQGITSYRELPLRMAEFGCCHRNEPHGALHGIMRVRQFTQDDAHIFCREDQLVQEVRDFCDLLDGIYKDLGFDQYAVKLALRPDKRFGSDEMWDKAESELREAVIASGRATEEYGWEELPGEGAFYAPKLEFHLTDAIGRTWQVGTIQSDRVLPERLDASYVGEDGERHRPVMLHRAILGTFERFIGILIEHFAGNLPLWLAPVQAVVATIVSDADDYAKEVAAKLQAAGFRAEADTRNEKINYKVREHSLAKVPLLFVVGKREAEEGTVAVRRLGSEERQRVISLDEALAMLRTEATPPDLR</sequence>
<protein>
    <recommendedName>
        <fullName evidence="13">Threonine--tRNA ligase</fullName>
        <ecNumber evidence="13">6.1.1.3</ecNumber>
    </recommendedName>
    <alternativeName>
        <fullName evidence="13">Threonyl-tRNA synthetase</fullName>
        <shortName evidence="13">ThrRS</shortName>
    </alternativeName>
</protein>
<dbReference type="CDD" id="cd01667">
    <property type="entry name" value="TGS_ThrRS"/>
    <property type="match status" value="1"/>
</dbReference>
<dbReference type="CDD" id="cd00771">
    <property type="entry name" value="ThrRS_core"/>
    <property type="match status" value="1"/>
</dbReference>
<dbReference type="PROSITE" id="PS51880">
    <property type="entry name" value="TGS"/>
    <property type="match status" value="1"/>
</dbReference>
<dbReference type="Gene3D" id="3.30.930.10">
    <property type="entry name" value="Bira Bifunctional Protein, Domain 2"/>
    <property type="match status" value="1"/>
</dbReference>
<dbReference type="HAMAP" id="MF_00184">
    <property type="entry name" value="Thr_tRNA_synth"/>
    <property type="match status" value="1"/>
</dbReference>
<evidence type="ECO:0000256" key="1">
    <source>
        <dbReference type="ARBA" id="ARBA00008226"/>
    </source>
</evidence>
<dbReference type="InterPro" id="IPR002320">
    <property type="entry name" value="Thr-tRNA-ligase_IIa"/>
</dbReference>
<dbReference type="CDD" id="cd00860">
    <property type="entry name" value="ThrRS_anticodon"/>
    <property type="match status" value="1"/>
</dbReference>
<keyword evidence="9 13" id="KW-0694">RNA-binding</keyword>
<keyword evidence="7 13" id="KW-0862">Zinc</keyword>
<dbReference type="SUPFAM" id="SSF52954">
    <property type="entry name" value="Class II aaRS ABD-related"/>
    <property type="match status" value="1"/>
</dbReference>
<organism evidence="16 17">
    <name type="scientific">Sphingomonas rosea</name>
    <dbReference type="NCBI Taxonomy" id="335605"/>
    <lineage>
        <taxon>Bacteria</taxon>
        <taxon>Pseudomonadati</taxon>
        <taxon>Pseudomonadota</taxon>
        <taxon>Alphaproteobacteria</taxon>
        <taxon>Sphingomonadales</taxon>
        <taxon>Sphingomonadaceae</taxon>
        <taxon>Sphingomonas</taxon>
    </lineage>
</organism>
<keyword evidence="11 13" id="KW-0030">Aminoacyl-tRNA synthetase</keyword>
<feature type="binding site" evidence="13">
    <location>
        <position position="360"/>
    </location>
    <ligand>
        <name>Zn(2+)</name>
        <dbReference type="ChEBI" id="CHEBI:29105"/>
        <note>catalytic</note>
    </ligand>
</feature>
<dbReference type="InterPro" id="IPR045864">
    <property type="entry name" value="aa-tRNA-synth_II/BPL/LPL"/>
</dbReference>
<evidence type="ECO:0000313" key="17">
    <source>
        <dbReference type="Proteomes" id="UP001424459"/>
    </source>
</evidence>
<dbReference type="Gene3D" id="3.30.980.10">
    <property type="entry name" value="Threonyl-trna Synthetase, Chain A, domain 2"/>
    <property type="match status" value="1"/>
</dbReference>
<keyword evidence="5 13" id="KW-0479">Metal-binding</keyword>
<dbReference type="EC" id="6.1.1.3" evidence="13"/>
<dbReference type="SUPFAM" id="SSF81271">
    <property type="entry name" value="TGS-like"/>
    <property type="match status" value="1"/>
</dbReference>
<keyword evidence="8 13" id="KW-0067">ATP-binding</keyword>
<comment type="caution">
    <text evidence="13">Lacks conserved residue(s) required for the propagation of feature annotation.</text>
</comment>
<keyword evidence="2 13" id="KW-0963">Cytoplasm</keyword>
<evidence type="ECO:0000313" key="16">
    <source>
        <dbReference type="EMBL" id="GAA4032051.1"/>
    </source>
</evidence>
<evidence type="ECO:0000256" key="8">
    <source>
        <dbReference type="ARBA" id="ARBA00022840"/>
    </source>
</evidence>
<evidence type="ECO:0000256" key="4">
    <source>
        <dbReference type="ARBA" id="ARBA00022598"/>
    </source>
</evidence>
<evidence type="ECO:0000256" key="10">
    <source>
        <dbReference type="ARBA" id="ARBA00022917"/>
    </source>
</evidence>
<dbReference type="Pfam" id="PF07973">
    <property type="entry name" value="tRNA_SAD"/>
    <property type="match status" value="1"/>
</dbReference>
<dbReference type="InterPro" id="IPR012675">
    <property type="entry name" value="Beta-grasp_dom_sf"/>
</dbReference>
<dbReference type="Proteomes" id="UP001424459">
    <property type="component" value="Unassembled WGS sequence"/>
</dbReference>
<evidence type="ECO:0000256" key="11">
    <source>
        <dbReference type="ARBA" id="ARBA00023146"/>
    </source>
</evidence>
<dbReference type="Pfam" id="PF03129">
    <property type="entry name" value="HGTP_anticodon"/>
    <property type="match status" value="1"/>
</dbReference>
<dbReference type="InterPro" id="IPR004154">
    <property type="entry name" value="Anticodon-bd"/>
</dbReference>
<feature type="binding site" evidence="13">
    <location>
        <position position="411"/>
    </location>
    <ligand>
        <name>Zn(2+)</name>
        <dbReference type="ChEBI" id="CHEBI:29105"/>
        <note>catalytic</note>
    </ligand>
</feature>
<accession>A0ABP7TW18</accession>
<dbReference type="InterPro" id="IPR047246">
    <property type="entry name" value="ThrRS_anticodon"/>
</dbReference>
<dbReference type="InterPro" id="IPR033728">
    <property type="entry name" value="ThrRS_core"/>
</dbReference>
<dbReference type="InterPro" id="IPR006195">
    <property type="entry name" value="aa-tRNA-synth_II"/>
</dbReference>
<evidence type="ECO:0000256" key="9">
    <source>
        <dbReference type="ARBA" id="ARBA00022884"/>
    </source>
</evidence>
<comment type="subunit">
    <text evidence="13">Homodimer.</text>
</comment>
<dbReference type="SUPFAM" id="SSF55681">
    <property type="entry name" value="Class II aaRS and biotin synthetases"/>
    <property type="match status" value="1"/>
</dbReference>
<feature type="domain" description="TGS" evidence="15">
    <location>
        <begin position="1"/>
        <end position="64"/>
    </location>
</feature>
<evidence type="ECO:0000256" key="12">
    <source>
        <dbReference type="ARBA" id="ARBA00049515"/>
    </source>
</evidence>
<keyword evidence="3 13" id="KW-0820">tRNA-binding</keyword>
<keyword evidence="4 13" id="KW-0436">Ligase</keyword>
<dbReference type="PRINTS" id="PR01047">
    <property type="entry name" value="TRNASYNTHTHR"/>
</dbReference>
<reference evidence="17" key="1">
    <citation type="journal article" date="2019" name="Int. J. Syst. Evol. Microbiol.">
        <title>The Global Catalogue of Microorganisms (GCM) 10K type strain sequencing project: providing services to taxonomists for standard genome sequencing and annotation.</title>
        <authorList>
            <consortium name="The Broad Institute Genomics Platform"/>
            <consortium name="The Broad Institute Genome Sequencing Center for Infectious Disease"/>
            <person name="Wu L."/>
            <person name="Ma J."/>
        </authorList>
    </citation>
    <scope>NUCLEOTIDE SEQUENCE [LARGE SCALE GENOMIC DNA]</scope>
    <source>
        <strain evidence="17">JCM 17564</strain>
    </source>
</reference>
<comment type="caution">
    <text evidence="16">The sequence shown here is derived from an EMBL/GenBank/DDBJ whole genome shotgun (WGS) entry which is preliminary data.</text>
</comment>
<dbReference type="GO" id="GO:0016874">
    <property type="term" value="F:ligase activity"/>
    <property type="evidence" value="ECO:0007669"/>
    <property type="project" value="UniProtKB-KW"/>
</dbReference>
<evidence type="ECO:0000256" key="5">
    <source>
        <dbReference type="ARBA" id="ARBA00022723"/>
    </source>
</evidence>
<dbReference type="SUPFAM" id="SSF55186">
    <property type="entry name" value="ThrRS/AlaRS common domain"/>
    <property type="match status" value="1"/>
</dbReference>
<evidence type="ECO:0000256" key="13">
    <source>
        <dbReference type="HAMAP-Rule" id="MF_00184"/>
    </source>
</evidence>
<dbReference type="InterPro" id="IPR012676">
    <property type="entry name" value="TGS-like"/>
</dbReference>
<evidence type="ECO:0000256" key="3">
    <source>
        <dbReference type="ARBA" id="ARBA00022555"/>
    </source>
</evidence>
<dbReference type="Pfam" id="PF02824">
    <property type="entry name" value="TGS"/>
    <property type="match status" value="1"/>
</dbReference>
<comment type="similarity">
    <text evidence="1 13">Belongs to the class-II aminoacyl-tRNA synthetase family.</text>
</comment>
<dbReference type="InterPro" id="IPR004095">
    <property type="entry name" value="TGS"/>
</dbReference>
<evidence type="ECO:0000259" key="15">
    <source>
        <dbReference type="PROSITE" id="PS51880"/>
    </source>
</evidence>
<keyword evidence="10 13" id="KW-0648">Protein biosynthesis</keyword>
<dbReference type="Gene3D" id="3.40.50.800">
    <property type="entry name" value="Anticodon-binding domain"/>
    <property type="match status" value="1"/>
</dbReference>
<name>A0ABP7TW18_9SPHN</name>
<evidence type="ECO:0000256" key="6">
    <source>
        <dbReference type="ARBA" id="ARBA00022741"/>
    </source>
</evidence>
<keyword evidence="17" id="KW-1185">Reference proteome</keyword>
<dbReference type="Gene3D" id="3.10.20.30">
    <property type="match status" value="1"/>
</dbReference>
<dbReference type="InterPro" id="IPR036621">
    <property type="entry name" value="Anticodon-bd_dom_sf"/>
</dbReference>
<dbReference type="SMART" id="SM00863">
    <property type="entry name" value="tRNA_SAD"/>
    <property type="match status" value="1"/>
</dbReference>
<feature type="domain" description="Aminoacyl-transfer RNA synthetases class-II family profile" evidence="14">
    <location>
        <begin position="255"/>
        <end position="565"/>
    </location>
</feature>
<dbReference type="InterPro" id="IPR018163">
    <property type="entry name" value="Thr/Ala-tRNA-synth_IIc_edit"/>
</dbReference>
<comment type="cofactor">
    <cofactor evidence="13">
        <name>Zn(2+)</name>
        <dbReference type="ChEBI" id="CHEBI:29105"/>
    </cofactor>
    <text evidence="13">Binds 1 zinc ion per subunit.</text>
</comment>
<dbReference type="PANTHER" id="PTHR11451">
    <property type="entry name" value="THREONINE-TRNA LIGASE"/>
    <property type="match status" value="1"/>
</dbReference>
<feature type="binding site" evidence="13">
    <location>
        <position position="542"/>
    </location>
    <ligand>
        <name>Zn(2+)</name>
        <dbReference type="ChEBI" id="CHEBI:29105"/>
        <note>catalytic</note>
    </ligand>
</feature>
<dbReference type="RefSeq" id="WP_344695892.1">
    <property type="nucleotide sequence ID" value="NZ_BAABBR010000001.1"/>
</dbReference>
<gene>
    <name evidence="13 16" type="primary">thrS</name>
    <name evidence="16" type="ORF">GCM10022281_09610</name>
</gene>
<dbReference type="Pfam" id="PF00587">
    <property type="entry name" value="tRNA-synt_2b"/>
    <property type="match status" value="1"/>
</dbReference>
<comment type="catalytic activity">
    <reaction evidence="12 13">
        <text>tRNA(Thr) + L-threonine + ATP = L-threonyl-tRNA(Thr) + AMP + diphosphate + H(+)</text>
        <dbReference type="Rhea" id="RHEA:24624"/>
        <dbReference type="Rhea" id="RHEA-COMP:9670"/>
        <dbReference type="Rhea" id="RHEA-COMP:9704"/>
        <dbReference type="ChEBI" id="CHEBI:15378"/>
        <dbReference type="ChEBI" id="CHEBI:30616"/>
        <dbReference type="ChEBI" id="CHEBI:33019"/>
        <dbReference type="ChEBI" id="CHEBI:57926"/>
        <dbReference type="ChEBI" id="CHEBI:78442"/>
        <dbReference type="ChEBI" id="CHEBI:78534"/>
        <dbReference type="ChEBI" id="CHEBI:456215"/>
        <dbReference type="EC" id="6.1.1.3"/>
    </reaction>
</comment>
<comment type="subcellular location">
    <subcellularLocation>
        <location evidence="13">Cytoplasm</location>
    </subcellularLocation>
</comment>
<evidence type="ECO:0000256" key="7">
    <source>
        <dbReference type="ARBA" id="ARBA00022833"/>
    </source>
</evidence>
<dbReference type="InterPro" id="IPR002314">
    <property type="entry name" value="aa-tRNA-synt_IIb"/>
</dbReference>
<evidence type="ECO:0000259" key="14">
    <source>
        <dbReference type="PROSITE" id="PS50862"/>
    </source>
</evidence>
<dbReference type="EMBL" id="BAABBR010000001">
    <property type="protein sequence ID" value="GAA4032051.1"/>
    <property type="molecule type" value="Genomic_DNA"/>
</dbReference>
<keyword evidence="6 13" id="KW-0547">Nucleotide-binding</keyword>
<dbReference type="PROSITE" id="PS50862">
    <property type="entry name" value="AA_TRNA_LIGASE_II"/>
    <property type="match status" value="1"/>
</dbReference>
<dbReference type="InterPro" id="IPR012947">
    <property type="entry name" value="tRNA_SAD"/>
</dbReference>
<dbReference type="NCBIfam" id="TIGR00418">
    <property type="entry name" value="thrS"/>
    <property type="match status" value="1"/>
</dbReference>